<organism evidence="2 3">
    <name type="scientific">Araneus ventricosus</name>
    <name type="common">Orbweaver spider</name>
    <name type="synonym">Epeira ventricosa</name>
    <dbReference type="NCBI Taxonomy" id="182803"/>
    <lineage>
        <taxon>Eukaryota</taxon>
        <taxon>Metazoa</taxon>
        <taxon>Ecdysozoa</taxon>
        <taxon>Arthropoda</taxon>
        <taxon>Chelicerata</taxon>
        <taxon>Arachnida</taxon>
        <taxon>Araneae</taxon>
        <taxon>Araneomorphae</taxon>
        <taxon>Entelegynae</taxon>
        <taxon>Araneoidea</taxon>
        <taxon>Araneidae</taxon>
        <taxon>Araneus</taxon>
    </lineage>
</organism>
<evidence type="ECO:0000313" key="3">
    <source>
        <dbReference type="Proteomes" id="UP000499080"/>
    </source>
</evidence>
<name>A0A4Y2K0K2_ARAVE</name>
<accession>A0A4Y2K0K2</accession>
<keyword evidence="3" id="KW-1185">Reference proteome</keyword>
<protein>
    <submittedName>
        <fullName evidence="2">Uncharacterized protein</fullName>
    </submittedName>
</protein>
<feature type="compositionally biased region" description="Polar residues" evidence="1">
    <location>
        <begin position="123"/>
        <end position="133"/>
    </location>
</feature>
<evidence type="ECO:0000256" key="1">
    <source>
        <dbReference type="SAM" id="MobiDB-lite"/>
    </source>
</evidence>
<feature type="region of interest" description="Disordered" evidence="1">
    <location>
        <begin position="96"/>
        <end position="135"/>
    </location>
</feature>
<sequence>MQTKERKKFPSQCKYLISSSHSMKEVFAPAQKSNCNCVLAGIIRRTPSSVPGCFYETRSLTGHLVSESKECKLSLMNPGWKSDWNQDGFCCDGSMGGNARKKTEPTSKRWGTSRMRRQRKTADLSTPSPNAKSVPSKVSMFIGEIPSLKGVSFQETEKALINKDQYSTPYPHFLLQISG</sequence>
<dbReference type="EMBL" id="BGPR01004109">
    <property type="protein sequence ID" value="GBM96011.1"/>
    <property type="molecule type" value="Genomic_DNA"/>
</dbReference>
<dbReference type="Proteomes" id="UP000499080">
    <property type="component" value="Unassembled WGS sequence"/>
</dbReference>
<dbReference type="AlphaFoldDB" id="A0A4Y2K0K2"/>
<comment type="caution">
    <text evidence="2">The sequence shown here is derived from an EMBL/GenBank/DDBJ whole genome shotgun (WGS) entry which is preliminary data.</text>
</comment>
<reference evidence="2 3" key="1">
    <citation type="journal article" date="2019" name="Sci. Rep.">
        <title>Orb-weaving spider Araneus ventricosus genome elucidates the spidroin gene catalogue.</title>
        <authorList>
            <person name="Kono N."/>
            <person name="Nakamura H."/>
            <person name="Ohtoshi R."/>
            <person name="Moran D.A.P."/>
            <person name="Shinohara A."/>
            <person name="Yoshida Y."/>
            <person name="Fujiwara M."/>
            <person name="Mori M."/>
            <person name="Tomita M."/>
            <person name="Arakawa K."/>
        </authorList>
    </citation>
    <scope>NUCLEOTIDE SEQUENCE [LARGE SCALE GENOMIC DNA]</scope>
</reference>
<proteinExistence type="predicted"/>
<gene>
    <name evidence="2" type="ORF">AVEN_253413_1</name>
</gene>
<evidence type="ECO:0000313" key="2">
    <source>
        <dbReference type="EMBL" id="GBM96011.1"/>
    </source>
</evidence>